<dbReference type="GO" id="GO:0020037">
    <property type="term" value="F:heme binding"/>
    <property type="evidence" value="ECO:0007669"/>
    <property type="project" value="InterPro"/>
</dbReference>
<evidence type="ECO:0000256" key="4">
    <source>
        <dbReference type="ARBA" id="ARBA00023002"/>
    </source>
</evidence>
<dbReference type="PRINTS" id="PR00385">
    <property type="entry name" value="P450"/>
</dbReference>
<dbReference type="Proteomes" id="UP000075604">
    <property type="component" value="Unassembled WGS sequence"/>
</dbReference>
<keyword evidence="6 7" id="KW-0503">Monooxygenase</keyword>
<gene>
    <name evidence="8" type="ORF">BE04_43180</name>
</gene>
<dbReference type="PRINTS" id="PR00359">
    <property type="entry name" value="BP450"/>
</dbReference>
<name>A0A150P694_SORCE</name>
<dbReference type="SUPFAM" id="SSF48264">
    <property type="entry name" value="Cytochrome P450"/>
    <property type="match status" value="1"/>
</dbReference>
<dbReference type="Gene3D" id="1.10.630.10">
    <property type="entry name" value="Cytochrome P450"/>
    <property type="match status" value="1"/>
</dbReference>
<keyword evidence="5 7" id="KW-0408">Iron</keyword>
<dbReference type="AlphaFoldDB" id="A0A150P694"/>
<sequence>MNLFSDEMRRNPYPLYDQLRSGSPVLHYPPSDTWMIFDYDGVKRALHDHEAFSSVVSPPGNRTSEWLLFMDPPRHAKLRALLQRAFTPRAVAALEPRVRELSRGLLDRAIERGEMDLVEDYTVPLPLLVISEMLGAPIEDQPRFKRWSDVILDLSTTVSGTEEGARAIAAFTAVSAEMQAYLRGLIAERREAPRDDLLTRLVGAEVDGERLGEDEILGFFQLLLVAGHETTTNLIGNAVLCLLEDRAALARVRAEPALLPAAIEEVLRYRSPVQAMFRVTKRDVPMHGQVIPAGKPALVMIGSANRDPQQFRDPHRFDIARDPNPHVAFGHGLHFCLGAPLSRLEARIALSDLVTRLADLRLASDAPWEPRRAIHVLGPTRLPIRFAPGPRLDRSET</sequence>
<dbReference type="PANTHER" id="PTHR46696:SF1">
    <property type="entry name" value="CYTOCHROME P450 YJIB-RELATED"/>
    <property type="match status" value="1"/>
</dbReference>
<dbReference type="FunFam" id="1.10.630.10:FF:000018">
    <property type="entry name" value="Cytochrome P450 monooxygenase"/>
    <property type="match status" value="1"/>
</dbReference>
<dbReference type="InterPro" id="IPR017972">
    <property type="entry name" value="Cyt_P450_CS"/>
</dbReference>
<dbReference type="PROSITE" id="PS00086">
    <property type="entry name" value="CYTOCHROME_P450"/>
    <property type="match status" value="1"/>
</dbReference>
<proteinExistence type="inferred from homology"/>
<evidence type="ECO:0000256" key="5">
    <source>
        <dbReference type="ARBA" id="ARBA00023004"/>
    </source>
</evidence>
<dbReference type="InterPro" id="IPR002397">
    <property type="entry name" value="Cyt_P450_B"/>
</dbReference>
<evidence type="ECO:0000256" key="2">
    <source>
        <dbReference type="ARBA" id="ARBA00022617"/>
    </source>
</evidence>
<reference evidence="8 9" key="1">
    <citation type="submission" date="2014-02" db="EMBL/GenBank/DDBJ databases">
        <title>The small core and large imbalanced accessory genome model reveals a collaborative survival strategy of Sorangium cellulosum strains in nature.</title>
        <authorList>
            <person name="Han K."/>
            <person name="Peng R."/>
            <person name="Blom J."/>
            <person name="Li Y.-Z."/>
        </authorList>
    </citation>
    <scope>NUCLEOTIDE SEQUENCE [LARGE SCALE GENOMIC DNA]</scope>
    <source>
        <strain evidence="8 9">So0157-18</strain>
    </source>
</reference>
<organism evidence="8 9">
    <name type="scientific">Sorangium cellulosum</name>
    <name type="common">Polyangium cellulosum</name>
    <dbReference type="NCBI Taxonomy" id="56"/>
    <lineage>
        <taxon>Bacteria</taxon>
        <taxon>Pseudomonadati</taxon>
        <taxon>Myxococcota</taxon>
        <taxon>Polyangia</taxon>
        <taxon>Polyangiales</taxon>
        <taxon>Polyangiaceae</taxon>
        <taxon>Sorangium</taxon>
    </lineage>
</organism>
<protein>
    <submittedName>
        <fullName evidence="8">Cytochrome</fullName>
    </submittedName>
</protein>
<dbReference type="CDD" id="cd11032">
    <property type="entry name" value="P450_EryK-like"/>
    <property type="match status" value="1"/>
</dbReference>
<dbReference type="EMBL" id="JELX01003862">
    <property type="protein sequence ID" value="KYF51126.1"/>
    <property type="molecule type" value="Genomic_DNA"/>
</dbReference>
<dbReference type="Pfam" id="PF00067">
    <property type="entry name" value="p450"/>
    <property type="match status" value="1"/>
</dbReference>
<accession>A0A150P694</accession>
<dbReference type="GO" id="GO:0005506">
    <property type="term" value="F:iron ion binding"/>
    <property type="evidence" value="ECO:0007669"/>
    <property type="project" value="InterPro"/>
</dbReference>
<dbReference type="InterPro" id="IPR001128">
    <property type="entry name" value="Cyt_P450"/>
</dbReference>
<dbReference type="GO" id="GO:0016705">
    <property type="term" value="F:oxidoreductase activity, acting on paired donors, with incorporation or reduction of molecular oxygen"/>
    <property type="evidence" value="ECO:0007669"/>
    <property type="project" value="InterPro"/>
</dbReference>
<comment type="similarity">
    <text evidence="1 7">Belongs to the cytochrome P450 family.</text>
</comment>
<evidence type="ECO:0000256" key="1">
    <source>
        <dbReference type="ARBA" id="ARBA00010617"/>
    </source>
</evidence>
<evidence type="ECO:0000313" key="9">
    <source>
        <dbReference type="Proteomes" id="UP000075604"/>
    </source>
</evidence>
<evidence type="ECO:0000256" key="7">
    <source>
        <dbReference type="RuleBase" id="RU000461"/>
    </source>
</evidence>
<dbReference type="GO" id="GO:0004497">
    <property type="term" value="F:monooxygenase activity"/>
    <property type="evidence" value="ECO:0007669"/>
    <property type="project" value="UniProtKB-KW"/>
</dbReference>
<evidence type="ECO:0000256" key="3">
    <source>
        <dbReference type="ARBA" id="ARBA00022723"/>
    </source>
</evidence>
<evidence type="ECO:0000313" key="8">
    <source>
        <dbReference type="EMBL" id="KYF51126.1"/>
    </source>
</evidence>
<dbReference type="InterPro" id="IPR036396">
    <property type="entry name" value="Cyt_P450_sf"/>
</dbReference>
<comment type="caution">
    <text evidence="8">The sequence shown here is derived from an EMBL/GenBank/DDBJ whole genome shotgun (WGS) entry which is preliminary data.</text>
</comment>
<keyword evidence="3 7" id="KW-0479">Metal-binding</keyword>
<keyword evidence="2 7" id="KW-0349">Heme</keyword>
<evidence type="ECO:0000256" key="6">
    <source>
        <dbReference type="ARBA" id="ARBA00023033"/>
    </source>
</evidence>
<dbReference type="PANTHER" id="PTHR46696">
    <property type="entry name" value="P450, PUTATIVE (EUROFUNG)-RELATED"/>
    <property type="match status" value="1"/>
</dbReference>
<keyword evidence="4 7" id="KW-0560">Oxidoreductase</keyword>